<dbReference type="SUPFAM" id="SSF46565">
    <property type="entry name" value="Chaperone J-domain"/>
    <property type="match status" value="1"/>
</dbReference>
<dbReference type="CDD" id="cd16383">
    <property type="entry name" value="GUN4"/>
    <property type="match status" value="1"/>
</dbReference>
<accession>A0A433NRA0</accession>
<dbReference type="InterPro" id="IPR001623">
    <property type="entry name" value="DnaJ_domain"/>
</dbReference>
<evidence type="ECO:0000259" key="1">
    <source>
        <dbReference type="PROSITE" id="PS50076"/>
    </source>
</evidence>
<dbReference type="PANTHER" id="PTHR34800:SF1">
    <property type="entry name" value="TETRAPYRROLE-BINDING PROTEIN, CHLOROPLASTIC"/>
    <property type="match status" value="1"/>
</dbReference>
<dbReference type="SUPFAM" id="SSF140869">
    <property type="entry name" value="GUN4-like"/>
    <property type="match status" value="1"/>
</dbReference>
<dbReference type="SMART" id="SM00271">
    <property type="entry name" value="DnaJ"/>
    <property type="match status" value="1"/>
</dbReference>
<dbReference type="InterPro" id="IPR036869">
    <property type="entry name" value="J_dom_sf"/>
</dbReference>
<name>A0A433NRA0_CHLFR</name>
<protein>
    <recommendedName>
        <fullName evidence="1">J domain-containing protein</fullName>
    </recommendedName>
</protein>
<evidence type="ECO:0000313" key="2">
    <source>
        <dbReference type="EMBL" id="RUR86689.1"/>
    </source>
</evidence>
<dbReference type="OrthoDB" id="7915178at2"/>
<dbReference type="InterPro" id="IPR037215">
    <property type="entry name" value="GUN4-like_sf"/>
</dbReference>
<proteinExistence type="predicted"/>
<dbReference type="Pfam" id="PF05419">
    <property type="entry name" value="GUN4"/>
    <property type="match status" value="1"/>
</dbReference>
<dbReference type="Proteomes" id="UP000268857">
    <property type="component" value="Unassembled WGS sequence"/>
</dbReference>
<dbReference type="EMBL" id="RSCJ01000001">
    <property type="protein sequence ID" value="RUR86689.1"/>
    <property type="molecule type" value="Genomic_DNA"/>
</dbReference>
<dbReference type="CDD" id="cd06257">
    <property type="entry name" value="DnaJ"/>
    <property type="match status" value="1"/>
</dbReference>
<keyword evidence="3" id="KW-1185">Reference proteome</keyword>
<dbReference type="Gene3D" id="1.10.10.1770">
    <property type="entry name" value="Gun4-like"/>
    <property type="match status" value="1"/>
</dbReference>
<gene>
    <name evidence="2" type="ORF">PCC6912_01320</name>
</gene>
<dbReference type="Gene3D" id="1.25.40.620">
    <property type="match status" value="1"/>
</dbReference>
<dbReference type="PANTHER" id="PTHR34800">
    <property type="entry name" value="TETRAPYRROLE-BINDING PROTEIN, CHLOROPLASTIC"/>
    <property type="match status" value="1"/>
</dbReference>
<reference evidence="2 3" key="1">
    <citation type="journal article" date="2019" name="Genome Biol. Evol.">
        <title>Day and night: Metabolic profiles and evolutionary relationships of six axenic non-marine cyanobacteria.</title>
        <authorList>
            <person name="Will S.E."/>
            <person name="Henke P."/>
            <person name="Boedeker C."/>
            <person name="Huang S."/>
            <person name="Brinkmann H."/>
            <person name="Rohde M."/>
            <person name="Jarek M."/>
            <person name="Friedl T."/>
            <person name="Seufert S."/>
            <person name="Schumacher M."/>
            <person name="Overmann J."/>
            <person name="Neumann-Schaal M."/>
            <person name="Petersen J."/>
        </authorList>
    </citation>
    <scope>NUCLEOTIDE SEQUENCE [LARGE SCALE GENOMIC DNA]</scope>
    <source>
        <strain evidence="2 3">PCC 6912</strain>
    </source>
</reference>
<evidence type="ECO:0000313" key="3">
    <source>
        <dbReference type="Proteomes" id="UP000268857"/>
    </source>
</evidence>
<dbReference type="GO" id="GO:0046906">
    <property type="term" value="F:tetrapyrrole binding"/>
    <property type="evidence" value="ECO:0007669"/>
    <property type="project" value="TreeGrafter"/>
</dbReference>
<comment type="caution">
    <text evidence="2">The sequence shown here is derived from an EMBL/GenBank/DDBJ whole genome shotgun (WGS) entry which is preliminary data.</text>
</comment>
<feature type="domain" description="J" evidence="1">
    <location>
        <begin position="5"/>
        <end position="66"/>
    </location>
</feature>
<organism evidence="2 3">
    <name type="scientific">Chlorogloeopsis fritschii PCC 6912</name>
    <dbReference type="NCBI Taxonomy" id="211165"/>
    <lineage>
        <taxon>Bacteria</taxon>
        <taxon>Bacillati</taxon>
        <taxon>Cyanobacteriota</taxon>
        <taxon>Cyanophyceae</taxon>
        <taxon>Nostocales</taxon>
        <taxon>Chlorogloeopsidaceae</taxon>
        <taxon>Chlorogloeopsis</taxon>
    </lineage>
</organism>
<dbReference type="STRING" id="211165.GCA_000317285_05042"/>
<dbReference type="PROSITE" id="PS50076">
    <property type="entry name" value="DNAJ_2"/>
    <property type="match status" value="1"/>
</dbReference>
<sequence length="243" mass="28347">MKPHIHYQVLEIEAGASQDDIKQAYKDLAKVWHPDRFSYNPRLQQKAEEKMKQINAAYEFLKSYQPQTTQSKVESEQKQSVEIFLNCEKLDKLLELGKLKDADHETKRLLLELAGREKEGWLLPEDVKALFPQALSAIDQLWTKYSNGRFGFSVQSKIWRMLGCESSDSISTQTISENKFAQSVHWRVGSRWLSPWDSFNYGIEAPQGSLPREYIFALSGYWSYSKGWTGYFLLRFDEIFLKL</sequence>
<dbReference type="PRINTS" id="PR00625">
    <property type="entry name" value="JDOMAIN"/>
</dbReference>
<dbReference type="InterPro" id="IPR008629">
    <property type="entry name" value="GUN4-like"/>
</dbReference>
<dbReference type="AlphaFoldDB" id="A0A433NRA0"/>
<dbReference type="Pfam" id="PF00226">
    <property type="entry name" value="DnaJ"/>
    <property type="match status" value="1"/>
</dbReference>